<dbReference type="Proteomes" id="UP000460626">
    <property type="component" value="Unassembled WGS sequence"/>
</dbReference>
<evidence type="ECO:0000256" key="6">
    <source>
        <dbReference type="ARBA" id="ARBA00023136"/>
    </source>
</evidence>
<reference evidence="8 9" key="1">
    <citation type="submission" date="2019-12" db="EMBL/GenBank/DDBJ databases">
        <title>Genomic-based taxomic classification of the family Erythrobacteraceae.</title>
        <authorList>
            <person name="Xu L."/>
        </authorList>
    </citation>
    <scope>NUCLEOTIDE SEQUENCE [LARGE SCALE GENOMIC DNA]</scope>
    <source>
        <strain evidence="8 9">RC4-10-4</strain>
    </source>
</reference>
<keyword evidence="9" id="KW-1185">Reference proteome</keyword>
<feature type="transmembrane region" description="Helical" evidence="7">
    <location>
        <begin position="41"/>
        <end position="65"/>
    </location>
</feature>
<evidence type="ECO:0000313" key="8">
    <source>
        <dbReference type="EMBL" id="MXO93324.1"/>
    </source>
</evidence>
<dbReference type="GO" id="GO:0042970">
    <property type="term" value="F:homoserine transmembrane transporter activity"/>
    <property type="evidence" value="ECO:0007669"/>
    <property type="project" value="TreeGrafter"/>
</dbReference>
<keyword evidence="6 7" id="KW-0472">Membrane</keyword>
<dbReference type="PIRSF" id="PIRSF006324">
    <property type="entry name" value="LeuE"/>
    <property type="match status" value="1"/>
</dbReference>
<dbReference type="EMBL" id="WTYH01000001">
    <property type="protein sequence ID" value="MXO93324.1"/>
    <property type="molecule type" value="Genomic_DNA"/>
</dbReference>
<evidence type="ECO:0000313" key="9">
    <source>
        <dbReference type="Proteomes" id="UP000460626"/>
    </source>
</evidence>
<comment type="similarity">
    <text evidence="2">Belongs to the Rht family.</text>
</comment>
<keyword evidence="4 7" id="KW-0812">Transmembrane</keyword>
<organism evidence="8 9">
    <name type="scientific">Aurantiacibacter arachoides</name>
    <dbReference type="NCBI Taxonomy" id="1850444"/>
    <lineage>
        <taxon>Bacteria</taxon>
        <taxon>Pseudomonadati</taxon>
        <taxon>Pseudomonadota</taxon>
        <taxon>Alphaproteobacteria</taxon>
        <taxon>Sphingomonadales</taxon>
        <taxon>Erythrobacteraceae</taxon>
        <taxon>Aurantiacibacter</taxon>
    </lineage>
</organism>
<keyword evidence="5 7" id="KW-1133">Transmembrane helix</keyword>
<protein>
    <submittedName>
        <fullName evidence="8">LysE family transporter</fullName>
    </submittedName>
</protein>
<accession>A0A845A0T0</accession>
<dbReference type="PANTHER" id="PTHR30086:SF14">
    <property type="entry name" value="HOMOSERINE_HOMOSERINE LACTONE EFFLUX PROTEIN"/>
    <property type="match status" value="1"/>
</dbReference>
<feature type="transmembrane region" description="Helical" evidence="7">
    <location>
        <begin position="6"/>
        <end position="29"/>
    </location>
</feature>
<dbReference type="GO" id="GO:0005886">
    <property type="term" value="C:plasma membrane"/>
    <property type="evidence" value="ECO:0007669"/>
    <property type="project" value="UniProtKB-SubCell"/>
</dbReference>
<comment type="caution">
    <text evidence="8">The sequence shown here is derived from an EMBL/GenBank/DDBJ whole genome shotgun (WGS) entry which is preliminary data.</text>
</comment>
<evidence type="ECO:0000256" key="7">
    <source>
        <dbReference type="SAM" id="Phobius"/>
    </source>
</evidence>
<dbReference type="RefSeq" id="WP_160731834.1">
    <property type="nucleotide sequence ID" value="NZ_BMJK01000001.1"/>
</dbReference>
<evidence type="ECO:0000256" key="4">
    <source>
        <dbReference type="ARBA" id="ARBA00022692"/>
    </source>
</evidence>
<name>A0A845A0T0_9SPHN</name>
<evidence type="ECO:0000256" key="3">
    <source>
        <dbReference type="ARBA" id="ARBA00022475"/>
    </source>
</evidence>
<comment type="subcellular location">
    <subcellularLocation>
        <location evidence="1">Cell membrane</location>
        <topology evidence="1">Multi-pass membrane protein</topology>
    </subcellularLocation>
</comment>
<feature type="transmembrane region" description="Helical" evidence="7">
    <location>
        <begin position="145"/>
        <end position="168"/>
    </location>
</feature>
<gene>
    <name evidence="8" type="ORF">GRI62_06855</name>
</gene>
<sequence>MIDPEKLVAFALVTGATSLVPGQSMLFVMAQAIWRGPRSGWAALLGMQFGYILWWVLAGLGLGTLAAAYPLVFHLLALAGATYLGWLGLAAIRNSFAPDEDGARTAREPSRHAFRDGIAVAVGNPKSLLYMLAILPPFVDPGRAAASQLVVLALVAMVIDLAIGALYIGTGQRLARFMERARSRRWIDLAIGAAFLLIAALVLIEIAGDLP</sequence>
<dbReference type="OrthoDB" id="9804822at2"/>
<dbReference type="AlphaFoldDB" id="A0A845A0T0"/>
<feature type="transmembrane region" description="Helical" evidence="7">
    <location>
        <begin position="71"/>
        <end position="92"/>
    </location>
</feature>
<evidence type="ECO:0000256" key="1">
    <source>
        <dbReference type="ARBA" id="ARBA00004651"/>
    </source>
</evidence>
<feature type="transmembrane region" description="Helical" evidence="7">
    <location>
        <begin position="189"/>
        <end position="208"/>
    </location>
</feature>
<evidence type="ECO:0000256" key="2">
    <source>
        <dbReference type="ARBA" id="ARBA00007928"/>
    </source>
</evidence>
<dbReference type="PANTHER" id="PTHR30086">
    <property type="entry name" value="ARGININE EXPORTER PROTEIN ARGO"/>
    <property type="match status" value="1"/>
</dbReference>
<keyword evidence="3" id="KW-1003">Cell membrane</keyword>
<dbReference type="InterPro" id="IPR001123">
    <property type="entry name" value="LeuE-type"/>
</dbReference>
<evidence type="ECO:0000256" key="5">
    <source>
        <dbReference type="ARBA" id="ARBA00022989"/>
    </source>
</evidence>
<dbReference type="Pfam" id="PF01810">
    <property type="entry name" value="LysE"/>
    <property type="match status" value="1"/>
</dbReference>
<proteinExistence type="inferred from homology"/>